<keyword evidence="2" id="KW-0472">Membrane</keyword>
<evidence type="ECO:0000256" key="1">
    <source>
        <dbReference type="SAM" id="MobiDB-lite"/>
    </source>
</evidence>
<evidence type="ECO:0000313" key="3">
    <source>
        <dbReference type="EMBL" id="KAF5355154.1"/>
    </source>
</evidence>
<protein>
    <recommendedName>
        <fullName evidence="5">Integral membrane protein</fullName>
    </recommendedName>
</protein>
<name>A0A8H5FZX8_9AGAR</name>
<dbReference type="OrthoDB" id="10564486at2759"/>
<gene>
    <name evidence="3" type="ORF">D9756_005737</name>
</gene>
<keyword evidence="2" id="KW-1133">Transmembrane helix</keyword>
<feature type="region of interest" description="Disordered" evidence="1">
    <location>
        <begin position="266"/>
        <end position="294"/>
    </location>
</feature>
<feature type="transmembrane region" description="Helical" evidence="2">
    <location>
        <begin position="229"/>
        <end position="257"/>
    </location>
</feature>
<evidence type="ECO:0008006" key="5">
    <source>
        <dbReference type="Google" id="ProtNLM"/>
    </source>
</evidence>
<dbReference type="AlphaFoldDB" id="A0A8H5FZX8"/>
<feature type="transmembrane region" description="Helical" evidence="2">
    <location>
        <begin position="12"/>
        <end position="30"/>
    </location>
</feature>
<sequence>MAELKVERGLSIALASVALVTTLVRIFIRLRSAPRRAREDYWSLPQSLSDALIILGTMAEGCAAALWTVISLIQDNGGTLIISFFWHRIYRLLWRFKGMNNGVVPGNLVCQDVGVTPPSGRRPPWNTQNLDRIVAPPTCINTAVCSTLEKDSKSVPCSLSKEAGVFHIVVYPVATAWLLWIAHRTIDIEWRMAGYKWRVFGISVGGDLVCTLISIIRGVMIIAGSSGVAIILGIVECGVAIPIANMPIIVPGLCNFLENLLKTKPSRSPSPVTFRVPTASHETDKEQSIESSRPEATGDIELLALPSSPVSPTVSVAGSTSSLLPRPG</sequence>
<accession>A0A8H5FZX8</accession>
<feature type="region of interest" description="Disordered" evidence="1">
    <location>
        <begin position="306"/>
        <end position="328"/>
    </location>
</feature>
<dbReference type="EMBL" id="JAACJO010000008">
    <property type="protein sequence ID" value="KAF5355154.1"/>
    <property type="molecule type" value="Genomic_DNA"/>
</dbReference>
<keyword evidence="2" id="KW-0812">Transmembrane</keyword>
<feature type="transmembrane region" description="Helical" evidence="2">
    <location>
        <begin position="164"/>
        <end position="182"/>
    </location>
</feature>
<evidence type="ECO:0000313" key="4">
    <source>
        <dbReference type="Proteomes" id="UP000559027"/>
    </source>
</evidence>
<dbReference type="Proteomes" id="UP000559027">
    <property type="component" value="Unassembled WGS sequence"/>
</dbReference>
<reference evidence="3 4" key="1">
    <citation type="journal article" date="2020" name="ISME J.">
        <title>Uncovering the hidden diversity of litter-decomposition mechanisms in mushroom-forming fungi.</title>
        <authorList>
            <person name="Floudas D."/>
            <person name="Bentzer J."/>
            <person name="Ahren D."/>
            <person name="Johansson T."/>
            <person name="Persson P."/>
            <person name="Tunlid A."/>
        </authorList>
    </citation>
    <scope>NUCLEOTIDE SEQUENCE [LARGE SCALE GENOMIC DNA]</scope>
    <source>
        <strain evidence="3 4">CBS 146.42</strain>
    </source>
</reference>
<evidence type="ECO:0000256" key="2">
    <source>
        <dbReference type="SAM" id="Phobius"/>
    </source>
</evidence>
<proteinExistence type="predicted"/>
<feature type="compositionally biased region" description="Low complexity" evidence="1">
    <location>
        <begin position="306"/>
        <end position="322"/>
    </location>
</feature>
<feature type="transmembrane region" description="Helical" evidence="2">
    <location>
        <begin position="202"/>
        <end position="223"/>
    </location>
</feature>
<keyword evidence="4" id="KW-1185">Reference proteome</keyword>
<organism evidence="3 4">
    <name type="scientific">Leucocoprinus leucothites</name>
    <dbReference type="NCBI Taxonomy" id="201217"/>
    <lineage>
        <taxon>Eukaryota</taxon>
        <taxon>Fungi</taxon>
        <taxon>Dikarya</taxon>
        <taxon>Basidiomycota</taxon>
        <taxon>Agaricomycotina</taxon>
        <taxon>Agaricomycetes</taxon>
        <taxon>Agaricomycetidae</taxon>
        <taxon>Agaricales</taxon>
        <taxon>Agaricineae</taxon>
        <taxon>Agaricaceae</taxon>
        <taxon>Leucocoprinus</taxon>
    </lineage>
</organism>
<comment type="caution">
    <text evidence="3">The sequence shown here is derived from an EMBL/GenBank/DDBJ whole genome shotgun (WGS) entry which is preliminary data.</text>
</comment>